<dbReference type="STRING" id="560819.SAMN05428998_102269"/>
<sequence>MPSLRPALPARRLPAALPPLLPALAAGVLALLALLPPASALTLGEKAALQAAMQQQVERQTIEGVYLAYDAEAQQVRGLSPVTAHPKILEMGDSFILCFDFLDATGEPVQIDYWLARKGDGFVVFHEAVSQRQQVQALMRAGKVKLAE</sequence>
<protein>
    <submittedName>
        <fullName evidence="1">Uncharacterized protein</fullName>
    </submittedName>
</protein>
<dbReference type="Proteomes" id="UP000192917">
    <property type="component" value="Unassembled WGS sequence"/>
</dbReference>
<keyword evidence="2" id="KW-1185">Reference proteome</keyword>
<dbReference type="AlphaFoldDB" id="A0A1Y6BEH2"/>
<name>A0A1Y6BEH2_9PROT</name>
<gene>
    <name evidence="1" type="ORF">SAMN05428998_102269</name>
</gene>
<dbReference type="RefSeq" id="WP_085121338.1">
    <property type="nucleotide sequence ID" value="NZ_FWZX01000002.1"/>
</dbReference>
<evidence type="ECO:0000313" key="1">
    <source>
        <dbReference type="EMBL" id="SME99374.1"/>
    </source>
</evidence>
<proteinExistence type="predicted"/>
<accession>A0A1Y6BEH2</accession>
<reference evidence="1 2" key="1">
    <citation type="submission" date="2017-04" db="EMBL/GenBank/DDBJ databases">
        <authorList>
            <person name="Afonso C.L."/>
            <person name="Miller P.J."/>
            <person name="Scott M.A."/>
            <person name="Spackman E."/>
            <person name="Goraichik I."/>
            <person name="Dimitrov K.M."/>
            <person name="Suarez D.L."/>
            <person name="Swayne D.E."/>
        </authorList>
    </citation>
    <scope>NUCLEOTIDE SEQUENCE [LARGE SCALE GENOMIC DNA]</scope>
    <source>
        <strain evidence="1 2">USBA 355</strain>
    </source>
</reference>
<evidence type="ECO:0000313" key="2">
    <source>
        <dbReference type="Proteomes" id="UP000192917"/>
    </source>
</evidence>
<dbReference type="EMBL" id="FWZX01000002">
    <property type="protein sequence ID" value="SME99374.1"/>
    <property type="molecule type" value="Genomic_DNA"/>
</dbReference>
<organism evidence="1 2">
    <name type="scientific">Tistlia consotensis USBA 355</name>
    <dbReference type="NCBI Taxonomy" id="560819"/>
    <lineage>
        <taxon>Bacteria</taxon>
        <taxon>Pseudomonadati</taxon>
        <taxon>Pseudomonadota</taxon>
        <taxon>Alphaproteobacteria</taxon>
        <taxon>Rhodospirillales</taxon>
        <taxon>Rhodovibrionaceae</taxon>
        <taxon>Tistlia</taxon>
    </lineage>
</organism>